<name>A0A9N9JF08_9GLOM</name>
<evidence type="ECO:0000313" key="2">
    <source>
        <dbReference type="Proteomes" id="UP000789396"/>
    </source>
</evidence>
<dbReference type="OrthoDB" id="107110at2759"/>
<gene>
    <name evidence="1" type="ORF">RFULGI_LOCUS15655</name>
</gene>
<dbReference type="EMBL" id="CAJVPZ010051521">
    <property type="protein sequence ID" value="CAG8779156.1"/>
    <property type="molecule type" value="Genomic_DNA"/>
</dbReference>
<feature type="non-terminal residue" evidence="1">
    <location>
        <position position="1"/>
    </location>
</feature>
<protein>
    <submittedName>
        <fullName evidence="1">19926_t:CDS:1</fullName>
    </submittedName>
</protein>
<dbReference type="AlphaFoldDB" id="A0A9N9JF08"/>
<reference evidence="1" key="1">
    <citation type="submission" date="2021-06" db="EMBL/GenBank/DDBJ databases">
        <authorList>
            <person name="Kallberg Y."/>
            <person name="Tangrot J."/>
            <person name="Rosling A."/>
        </authorList>
    </citation>
    <scope>NUCLEOTIDE SEQUENCE</scope>
    <source>
        <strain evidence="1">IN212</strain>
    </source>
</reference>
<feature type="non-terminal residue" evidence="1">
    <location>
        <position position="351"/>
    </location>
</feature>
<sequence length="351" mass="39577">MMDMNREFRYVPKLKESENPQHFFQYGRPLWGALLSPSDKVEGFKPERIIELAVDKLIGGKSFIHWKKQSQNNISITETLAIFGPRLCIDIVPQSRYASHLVAGYMHLCLNISDDREYVVTSMPTEPVLAEASARIMNDPTVHLTELINQLSSALKKGVVEAGYRGELTARLLLLKAWDNCIQKKHPGDDYPLSATAKLSPSYIDIEELPHMPFLSLYLQLGATGEFVDVPTEFIQTRQVKLCKRKIEGVLEDYQASDTETRSEFVKKIRIDGDKDISNAEVTAFREHFQTPLALFGLSPNIYSCLEHSTPVSATSPPTIANDLANNFKQLLTAWVDPTLGEHPEEMTIIK</sequence>
<accession>A0A9N9JF08</accession>
<comment type="caution">
    <text evidence="1">The sequence shown here is derived from an EMBL/GenBank/DDBJ whole genome shotgun (WGS) entry which is preliminary data.</text>
</comment>
<dbReference type="Proteomes" id="UP000789396">
    <property type="component" value="Unassembled WGS sequence"/>
</dbReference>
<dbReference type="PANTHER" id="PTHR33266">
    <property type="entry name" value="CHROMOSOME 15, WHOLE GENOME SHOTGUN SEQUENCE"/>
    <property type="match status" value="1"/>
</dbReference>
<organism evidence="1 2">
    <name type="scientific">Racocetra fulgida</name>
    <dbReference type="NCBI Taxonomy" id="60492"/>
    <lineage>
        <taxon>Eukaryota</taxon>
        <taxon>Fungi</taxon>
        <taxon>Fungi incertae sedis</taxon>
        <taxon>Mucoromycota</taxon>
        <taxon>Glomeromycotina</taxon>
        <taxon>Glomeromycetes</taxon>
        <taxon>Diversisporales</taxon>
        <taxon>Gigasporaceae</taxon>
        <taxon>Racocetra</taxon>
    </lineage>
</organism>
<dbReference type="PANTHER" id="PTHR33266:SF1">
    <property type="entry name" value="F-BOX DOMAIN-CONTAINING PROTEIN"/>
    <property type="match status" value="1"/>
</dbReference>
<keyword evidence="2" id="KW-1185">Reference proteome</keyword>
<proteinExistence type="predicted"/>
<evidence type="ECO:0000313" key="1">
    <source>
        <dbReference type="EMBL" id="CAG8779156.1"/>
    </source>
</evidence>